<accession>A0A7Z7J134</accession>
<evidence type="ECO:0000313" key="2">
    <source>
        <dbReference type="EMBL" id="SOO25358.1"/>
    </source>
</evidence>
<keyword evidence="1" id="KW-0472">Membrane</keyword>
<sequence>MSDFVIPLLVVVLVLAAGNLLLGMVMIWRHSGLAERVSRLEIYQQANLTHAETRQIYERLSSIEGQVQATNRVMQTVQEHLLEND</sequence>
<organism evidence="2 3">
    <name type="scientific">Xanthomonas campestris pv. phaseoli</name>
    <dbReference type="NCBI Taxonomy" id="317013"/>
    <lineage>
        <taxon>Bacteria</taxon>
        <taxon>Pseudomonadati</taxon>
        <taxon>Pseudomonadota</taxon>
        <taxon>Gammaproteobacteria</taxon>
        <taxon>Lysobacterales</taxon>
        <taxon>Lysobacteraceae</taxon>
        <taxon>Xanthomonas</taxon>
    </lineage>
</organism>
<dbReference type="EMBL" id="OCZC01000072">
    <property type="protein sequence ID" value="SOO25358.1"/>
    <property type="molecule type" value="Genomic_DNA"/>
</dbReference>
<reference evidence="2 3" key="1">
    <citation type="submission" date="2017-10" db="EMBL/GenBank/DDBJ databases">
        <authorList>
            <person name="Regsiter A."/>
            <person name="William W."/>
        </authorList>
    </citation>
    <scope>NUCLEOTIDE SEQUENCE [LARGE SCALE GENOMIC DNA]</scope>
    <source>
        <strain evidence="2 3">CFBP6991</strain>
    </source>
</reference>
<feature type="transmembrane region" description="Helical" evidence="1">
    <location>
        <begin position="6"/>
        <end position="28"/>
    </location>
</feature>
<name>A0A7Z7J134_XANCH</name>
<evidence type="ECO:0000256" key="1">
    <source>
        <dbReference type="SAM" id="Phobius"/>
    </source>
</evidence>
<dbReference type="Proteomes" id="UP000234345">
    <property type="component" value="Unassembled WGS sequence"/>
</dbReference>
<evidence type="ECO:0000313" key="3">
    <source>
        <dbReference type="Proteomes" id="UP000234345"/>
    </source>
</evidence>
<dbReference type="RefSeq" id="WP_099801470.1">
    <property type="nucleotide sequence ID" value="NZ_OCZC01000072.1"/>
</dbReference>
<protein>
    <submittedName>
        <fullName evidence="2">Uncharacterized protein</fullName>
    </submittedName>
</protein>
<proteinExistence type="predicted"/>
<keyword evidence="1" id="KW-1133">Transmembrane helix</keyword>
<comment type="caution">
    <text evidence="2">The sequence shown here is derived from an EMBL/GenBank/DDBJ whole genome shotgun (WGS) entry which is preliminary data.</text>
</comment>
<gene>
    <name evidence="2" type="ORF">XFF6991_450034</name>
</gene>
<keyword evidence="1" id="KW-0812">Transmembrane</keyword>
<dbReference type="AlphaFoldDB" id="A0A7Z7J134"/>